<reference evidence="5" key="1">
    <citation type="journal article" date="2020" name="Stud. Mycol.">
        <title>101 Dothideomycetes genomes: a test case for predicting lifestyles and emergence of pathogens.</title>
        <authorList>
            <person name="Haridas S."/>
            <person name="Albert R."/>
            <person name="Binder M."/>
            <person name="Bloem J."/>
            <person name="Labutti K."/>
            <person name="Salamov A."/>
            <person name="Andreopoulos B."/>
            <person name="Baker S."/>
            <person name="Barry K."/>
            <person name="Bills G."/>
            <person name="Bluhm B."/>
            <person name="Cannon C."/>
            <person name="Castanera R."/>
            <person name="Culley D."/>
            <person name="Daum C."/>
            <person name="Ezra D."/>
            <person name="Gonzalez J."/>
            <person name="Henrissat B."/>
            <person name="Kuo A."/>
            <person name="Liang C."/>
            <person name="Lipzen A."/>
            <person name="Lutzoni F."/>
            <person name="Magnuson J."/>
            <person name="Mondo S."/>
            <person name="Nolan M."/>
            <person name="Ohm R."/>
            <person name="Pangilinan J."/>
            <person name="Park H.-J."/>
            <person name="Ramirez L."/>
            <person name="Alfaro M."/>
            <person name="Sun H."/>
            <person name="Tritt A."/>
            <person name="Yoshinaga Y."/>
            <person name="Zwiers L.-H."/>
            <person name="Turgeon B."/>
            <person name="Goodwin S."/>
            <person name="Spatafora J."/>
            <person name="Crous P."/>
            <person name="Grigoriev I."/>
        </authorList>
    </citation>
    <scope>NUCLEOTIDE SEQUENCE</scope>
    <source>
        <strain evidence="5">CBS 113979</strain>
    </source>
</reference>
<gene>
    <name evidence="5" type="ORF">K402DRAFT_457661</name>
</gene>
<dbReference type="GO" id="GO:0008171">
    <property type="term" value="F:O-methyltransferase activity"/>
    <property type="evidence" value="ECO:0007669"/>
    <property type="project" value="InterPro"/>
</dbReference>
<dbReference type="GO" id="GO:0032259">
    <property type="term" value="P:methylation"/>
    <property type="evidence" value="ECO:0007669"/>
    <property type="project" value="UniProtKB-KW"/>
</dbReference>
<sequence length="244" mass="26638">MPLFQNSRSGVQNYEQDPRAIAVDTYTATHLHNDTALNKALNHCISNSADNGLRDIAVFPAFGKFLMLQARLARASHILEVGLLGGYSTIWMAFANPEVKITTLEIDEHAAEVAKKNFEVAGVASRIEVLVGTALDILPTLEKEIQEGKREKYGLAFIDADKENNWSYFDYAAKMSAGTGSVIVVDNVVRAGAVADEEEAKKDERVAGTRKVIENAGRDGRVDATVVQTVGEKSYDGFLLAYVK</sequence>
<dbReference type="AlphaFoldDB" id="A0A6G1GML4"/>
<dbReference type="PANTHER" id="PTHR10509">
    <property type="entry name" value="O-METHYLTRANSFERASE-RELATED"/>
    <property type="match status" value="1"/>
</dbReference>
<dbReference type="Proteomes" id="UP000800041">
    <property type="component" value="Unassembled WGS sequence"/>
</dbReference>
<dbReference type="OrthoDB" id="10251242at2759"/>
<dbReference type="Gene3D" id="3.40.50.150">
    <property type="entry name" value="Vaccinia Virus protein VP39"/>
    <property type="match status" value="1"/>
</dbReference>
<accession>A0A6G1GML4</accession>
<dbReference type="InterPro" id="IPR002935">
    <property type="entry name" value="SAM_O-MeTrfase"/>
</dbReference>
<dbReference type="InterPro" id="IPR029063">
    <property type="entry name" value="SAM-dependent_MTases_sf"/>
</dbReference>
<evidence type="ECO:0000313" key="5">
    <source>
        <dbReference type="EMBL" id="KAF1981999.1"/>
    </source>
</evidence>
<evidence type="ECO:0000256" key="4">
    <source>
        <dbReference type="ARBA" id="ARBA00023453"/>
    </source>
</evidence>
<dbReference type="SUPFAM" id="SSF53335">
    <property type="entry name" value="S-adenosyl-L-methionine-dependent methyltransferases"/>
    <property type="match status" value="1"/>
</dbReference>
<dbReference type="Pfam" id="PF01596">
    <property type="entry name" value="Methyltransf_3"/>
    <property type="match status" value="1"/>
</dbReference>
<keyword evidence="3" id="KW-0949">S-adenosyl-L-methionine</keyword>
<organism evidence="5 6">
    <name type="scientific">Aulographum hederae CBS 113979</name>
    <dbReference type="NCBI Taxonomy" id="1176131"/>
    <lineage>
        <taxon>Eukaryota</taxon>
        <taxon>Fungi</taxon>
        <taxon>Dikarya</taxon>
        <taxon>Ascomycota</taxon>
        <taxon>Pezizomycotina</taxon>
        <taxon>Dothideomycetes</taxon>
        <taxon>Pleosporomycetidae</taxon>
        <taxon>Aulographales</taxon>
        <taxon>Aulographaceae</taxon>
    </lineage>
</organism>
<keyword evidence="1 5" id="KW-0489">Methyltransferase</keyword>
<name>A0A6G1GML4_9PEZI</name>
<keyword evidence="6" id="KW-1185">Reference proteome</keyword>
<dbReference type="GO" id="GO:0008757">
    <property type="term" value="F:S-adenosylmethionine-dependent methyltransferase activity"/>
    <property type="evidence" value="ECO:0007669"/>
    <property type="project" value="TreeGrafter"/>
</dbReference>
<evidence type="ECO:0000256" key="1">
    <source>
        <dbReference type="ARBA" id="ARBA00022603"/>
    </source>
</evidence>
<dbReference type="EMBL" id="ML977190">
    <property type="protein sequence ID" value="KAF1981999.1"/>
    <property type="molecule type" value="Genomic_DNA"/>
</dbReference>
<dbReference type="PROSITE" id="PS51682">
    <property type="entry name" value="SAM_OMT_I"/>
    <property type="match status" value="1"/>
</dbReference>
<protein>
    <submittedName>
        <fullName evidence="5">S-adenosyl-L-methionine-dependent methyltransferase</fullName>
    </submittedName>
</protein>
<keyword evidence="2 5" id="KW-0808">Transferase</keyword>
<evidence type="ECO:0000256" key="2">
    <source>
        <dbReference type="ARBA" id="ARBA00022679"/>
    </source>
</evidence>
<dbReference type="PANTHER" id="PTHR10509:SF14">
    <property type="entry name" value="CAFFEOYL-COA O-METHYLTRANSFERASE 3-RELATED"/>
    <property type="match status" value="1"/>
</dbReference>
<comment type="similarity">
    <text evidence="4">Belongs to the class I-like SAM-binding methyltransferase superfamily. Cation-dependent O-methyltransferase family.</text>
</comment>
<dbReference type="InterPro" id="IPR050362">
    <property type="entry name" value="Cation-dep_OMT"/>
</dbReference>
<evidence type="ECO:0000256" key="3">
    <source>
        <dbReference type="ARBA" id="ARBA00022691"/>
    </source>
</evidence>
<evidence type="ECO:0000313" key="6">
    <source>
        <dbReference type="Proteomes" id="UP000800041"/>
    </source>
</evidence>
<proteinExistence type="inferred from homology"/>